<dbReference type="GO" id="GO:0016651">
    <property type="term" value="F:oxidoreductase activity, acting on NAD(P)H"/>
    <property type="evidence" value="ECO:0007669"/>
    <property type="project" value="InterPro"/>
</dbReference>
<dbReference type="Pfam" id="PF00107">
    <property type="entry name" value="ADH_zinc_N"/>
    <property type="match status" value="1"/>
</dbReference>
<evidence type="ECO:0000313" key="2">
    <source>
        <dbReference type="EMBL" id="KAK7060706.1"/>
    </source>
</evidence>
<sequence>MNGTVGFTRQIKHLKKRIGYLFPFPLHTGTDGAGMVVQVGPGVSKVKIGDRILFQGWTDNKRSSFQEYTVVDVDLCAKIPDTLSFLEAAALPLPLITAAFGLALPYPAQPTPSAAAKDFKFPPRGGAGLTPFWRTEAKGSCAGQAILILGGSSSVGQLAIQIAHHLGFSDIVTTASITNAEHLTSLGATTVLDRSTTFDPNPNLPKNLNIIFDTVSCATQSHIHHLAPGGKLISIGTISPELGSMGVSTYGSAHYYSEYGKELFGAVEGLLNEGVLRPLGVEKLGGGLGSVPDGLGRLQRGEAGGMRGRLVVDPSETGMRKDE</sequence>
<dbReference type="InterPro" id="IPR011032">
    <property type="entry name" value="GroES-like_sf"/>
</dbReference>
<name>A0AAW0E5R7_9AGAR</name>
<dbReference type="Gene3D" id="3.40.50.720">
    <property type="entry name" value="NAD(P)-binding Rossmann-like Domain"/>
    <property type="match status" value="1"/>
</dbReference>
<dbReference type="InterPro" id="IPR013149">
    <property type="entry name" value="ADH-like_C"/>
</dbReference>
<dbReference type="Pfam" id="PF08240">
    <property type="entry name" value="ADH_N"/>
    <property type="match status" value="1"/>
</dbReference>
<dbReference type="Gene3D" id="3.90.180.10">
    <property type="entry name" value="Medium-chain alcohol dehydrogenases, catalytic domain"/>
    <property type="match status" value="1"/>
</dbReference>
<dbReference type="SMART" id="SM00829">
    <property type="entry name" value="PKS_ER"/>
    <property type="match status" value="1"/>
</dbReference>
<keyword evidence="3" id="KW-1185">Reference proteome</keyword>
<dbReference type="PANTHER" id="PTHR45348">
    <property type="entry name" value="HYPOTHETICAL OXIDOREDUCTASE (EUROFUNG)"/>
    <property type="match status" value="1"/>
</dbReference>
<comment type="caution">
    <text evidence="2">The sequence shown here is derived from an EMBL/GenBank/DDBJ whole genome shotgun (WGS) entry which is preliminary data.</text>
</comment>
<dbReference type="PANTHER" id="PTHR45348:SF2">
    <property type="entry name" value="ZINC-TYPE ALCOHOL DEHYDROGENASE-LIKE PROTEIN C2E1P3.01"/>
    <property type="match status" value="1"/>
</dbReference>
<dbReference type="InterPro" id="IPR047122">
    <property type="entry name" value="Trans-enoyl_RdTase-like"/>
</dbReference>
<gene>
    <name evidence="2" type="ORF">VNI00_000436</name>
</gene>
<reference evidence="2 3" key="1">
    <citation type="submission" date="2024-01" db="EMBL/GenBank/DDBJ databases">
        <title>A draft genome for a cacao thread blight-causing isolate of Paramarasmius palmivorus.</title>
        <authorList>
            <person name="Baruah I.K."/>
            <person name="Bukari Y."/>
            <person name="Amoako-Attah I."/>
            <person name="Meinhardt L.W."/>
            <person name="Bailey B.A."/>
            <person name="Cohen S.P."/>
        </authorList>
    </citation>
    <scope>NUCLEOTIDE SEQUENCE [LARGE SCALE GENOMIC DNA]</scope>
    <source>
        <strain evidence="2 3">GH-12</strain>
    </source>
</reference>
<dbReference type="InterPro" id="IPR036291">
    <property type="entry name" value="NAD(P)-bd_dom_sf"/>
</dbReference>
<dbReference type="Proteomes" id="UP001383192">
    <property type="component" value="Unassembled WGS sequence"/>
</dbReference>
<accession>A0AAW0E5R7</accession>
<protein>
    <recommendedName>
        <fullName evidence="1">Enoyl reductase (ER) domain-containing protein</fullName>
    </recommendedName>
</protein>
<dbReference type="InterPro" id="IPR020843">
    <property type="entry name" value="ER"/>
</dbReference>
<dbReference type="AlphaFoldDB" id="A0AAW0E5R7"/>
<proteinExistence type="predicted"/>
<evidence type="ECO:0000313" key="3">
    <source>
        <dbReference type="Proteomes" id="UP001383192"/>
    </source>
</evidence>
<dbReference type="CDD" id="cd08249">
    <property type="entry name" value="enoyl_reductase_like"/>
    <property type="match status" value="1"/>
</dbReference>
<organism evidence="2 3">
    <name type="scientific">Paramarasmius palmivorus</name>
    <dbReference type="NCBI Taxonomy" id="297713"/>
    <lineage>
        <taxon>Eukaryota</taxon>
        <taxon>Fungi</taxon>
        <taxon>Dikarya</taxon>
        <taxon>Basidiomycota</taxon>
        <taxon>Agaricomycotina</taxon>
        <taxon>Agaricomycetes</taxon>
        <taxon>Agaricomycetidae</taxon>
        <taxon>Agaricales</taxon>
        <taxon>Marasmiineae</taxon>
        <taxon>Marasmiaceae</taxon>
        <taxon>Paramarasmius</taxon>
    </lineage>
</organism>
<dbReference type="SUPFAM" id="SSF51735">
    <property type="entry name" value="NAD(P)-binding Rossmann-fold domains"/>
    <property type="match status" value="1"/>
</dbReference>
<dbReference type="SUPFAM" id="SSF50129">
    <property type="entry name" value="GroES-like"/>
    <property type="match status" value="1"/>
</dbReference>
<dbReference type="InterPro" id="IPR013154">
    <property type="entry name" value="ADH-like_N"/>
</dbReference>
<evidence type="ECO:0000259" key="1">
    <source>
        <dbReference type="SMART" id="SM00829"/>
    </source>
</evidence>
<feature type="domain" description="Enoyl reductase (ER)" evidence="1">
    <location>
        <begin position="3"/>
        <end position="312"/>
    </location>
</feature>
<dbReference type="EMBL" id="JAYKXP010000002">
    <property type="protein sequence ID" value="KAK7060706.1"/>
    <property type="molecule type" value="Genomic_DNA"/>
</dbReference>